<dbReference type="Proteomes" id="UP000018296">
    <property type="component" value="Unassembled WGS sequence"/>
</dbReference>
<dbReference type="EMBL" id="AWTC01000013">
    <property type="protein sequence ID" value="EST11288.1"/>
    <property type="molecule type" value="Genomic_DNA"/>
</dbReference>
<reference evidence="1 2" key="1">
    <citation type="journal article" date="2013" name="Genome Announc.">
        <title>Genome Sequence of Sporolactobacillus laevolacticus DSM442, an Efficient Polymer-Grade D-Lactate Producer from Agricultural Waste Cottonseed as a Nitrogen Source.</title>
        <authorList>
            <person name="Wang H."/>
            <person name="Wang L."/>
            <person name="Ju J."/>
            <person name="Yu B."/>
            <person name="Ma Y."/>
        </authorList>
    </citation>
    <scope>NUCLEOTIDE SEQUENCE [LARGE SCALE GENOMIC DNA]</scope>
    <source>
        <strain evidence="1 2">DSM 442</strain>
    </source>
</reference>
<sequence>MATYDDKSFPATDKMNASVFTNVLPLSQTGVHHKA</sequence>
<name>V6IVM6_9BACL</name>
<accession>V6IVM6</accession>
<dbReference type="AlphaFoldDB" id="V6IVM6"/>
<gene>
    <name evidence="1" type="ORF">P343_13000</name>
</gene>
<keyword evidence="2" id="KW-1185">Reference proteome</keyword>
<evidence type="ECO:0000313" key="1">
    <source>
        <dbReference type="EMBL" id="EST11288.1"/>
    </source>
</evidence>
<organism evidence="1 2">
    <name type="scientific">Sporolactobacillus laevolacticus DSM 442</name>
    <dbReference type="NCBI Taxonomy" id="1395513"/>
    <lineage>
        <taxon>Bacteria</taxon>
        <taxon>Bacillati</taxon>
        <taxon>Bacillota</taxon>
        <taxon>Bacilli</taxon>
        <taxon>Bacillales</taxon>
        <taxon>Sporolactobacillaceae</taxon>
        <taxon>Sporolactobacillus</taxon>
    </lineage>
</organism>
<dbReference type="STRING" id="1395513.P343_13000"/>
<proteinExistence type="predicted"/>
<protein>
    <submittedName>
        <fullName evidence="1">Uncharacterized protein</fullName>
    </submittedName>
</protein>
<evidence type="ECO:0000313" key="2">
    <source>
        <dbReference type="Proteomes" id="UP000018296"/>
    </source>
</evidence>
<comment type="caution">
    <text evidence="1">The sequence shown here is derived from an EMBL/GenBank/DDBJ whole genome shotgun (WGS) entry which is preliminary data.</text>
</comment>